<dbReference type="EC" id="3.1.4.-" evidence="2"/>
<dbReference type="Pfam" id="PF12850">
    <property type="entry name" value="Metallophos_2"/>
    <property type="match status" value="1"/>
</dbReference>
<dbReference type="Gene3D" id="3.60.21.10">
    <property type="match status" value="1"/>
</dbReference>
<organism evidence="4 5">
    <name type="scientific">Candidatus Brevifilum fermentans</name>
    <dbReference type="NCBI Taxonomy" id="1986204"/>
    <lineage>
        <taxon>Bacteria</taxon>
        <taxon>Bacillati</taxon>
        <taxon>Chloroflexota</taxon>
        <taxon>Anaerolineae</taxon>
        <taxon>Anaerolineales</taxon>
        <taxon>Anaerolineaceae</taxon>
        <taxon>Candidatus Brevifilum</taxon>
    </lineage>
</organism>
<dbReference type="RefSeq" id="WP_087862518.1">
    <property type="nucleotide sequence ID" value="NZ_LT859958.1"/>
</dbReference>
<protein>
    <recommendedName>
        <fullName evidence="2">Phosphoesterase</fullName>
        <ecNumber evidence="2">3.1.4.-</ecNumber>
    </recommendedName>
</protein>
<dbReference type="KEGG" id="abat:CFX1CAM_1626"/>
<dbReference type="InterPro" id="IPR053193">
    <property type="entry name" value="MetalloPDE_YfcE-like"/>
</dbReference>
<dbReference type="EMBL" id="LT859958">
    <property type="protein sequence ID" value="SMX54691.1"/>
    <property type="molecule type" value="Genomic_DNA"/>
</dbReference>
<dbReference type="NCBIfam" id="TIGR00040">
    <property type="entry name" value="yfcE"/>
    <property type="match status" value="1"/>
</dbReference>
<comment type="similarity">
    <text evidence="1 2">Belongs to the metallophosphoesterase superfamily. YfcE family.</text>
</comment>
<evidence type="ECO:0000256" key="1">
    <source>
        <dbReference type="ARBA" id="ARBA00008950"/>
    </source>
</evidence>
<keyword evidence="5" id="KW-1185">Reference proteome</keyword>
<feature type="domain" description="Calcineurin-like phosphoesterase" evidence="3">
    <location>
        <begin position="1"/>
        <end position="153"/>
    </location>
</feature>
<accession>A0A1Y6K4T8</accession>
<proteinExistence type="inferred from homology"/>
<dbReference type="Proteomes" id="UP000195514">
    <property type="component" value="Chromosome I"/>
</dbReference>
<evidence type="ECO:0000256" key="2">
    <source>
        <dbReference type="RuleBase" id="RU362039"/>
    </source>
</evidence>
<evidence type="ECO:0000313" key="4">
    <source>
        <dbReference type="EMBL" id="SMX54691.1"/>
    </source>
</evidence>
<dbReference type="PANTHER" id="PTHR43165">
    <property type="entry name" value="METALLOPHOSPHOESTERASE"/>
    <property type="match status" value="1"/>
</dbReference>
<dbReference type="OrthoDB" id="9800565at2"/>
<keyword evidence="2" id="KW-0479">Metal-binding</keyword>
<dbReference type="GO" id="GO:0046872">
    <property type="term" value="F:metal ion binding"/>
    <property type="evidence" value="ECO:0007669"/>
    <property type="project" value="UniProtKB-KW"/>
</dbReference>
<dbReference type="SUPFAM" id="SSF56300">
    <property type="entry name" value="Metallo-dependent phosphatases"/>
    <property type="match status" value="1"/>
</dbReference>
<dbReference type="InterPro" id="IPR029052">
    <property type="entry name" value="Metallo-depent_PP-like"/>
</dbReference>
<gene>
    <name evidence="4" type="ORF">CFX1CAM_1626</name>
</gene>
<sequence>MKIGVLSDTHDNLANLLAVLEICREQQIDTVIHCGDLTGLEMVSHFAGFRTIFTFGNMDHVSGAIKKRFEKIGKDNYAGLVFTGALGGVSIAATHSHIEGKLMDLVSSQRYKWVFHGHTHLKRDEIIHGLRIVNPGALGGLGREPRSFCIANLLTEDVEFIRI</sequence>
<dbReference type="InterPro" id="IPR024654">
    <property type="entry name" value="Calcineurin-like_PHP_lpxH"/>
</dbReference>
<comment type="cofactor">
    <cofactor evidence="2">
        <name>a divalent metal cation</name>
        <dbReference type="ChEBI" id="CHEBI:60240"/>
    </cofactor>
</comment>
<evidence type="ECO:0000313" key="5">
    <source>
        <dbReference type="Proteomes" id="UP000195514"/>
    </source>
</evidence>
<dbReference type="PANTHER" id="PTHR43165:SF1">
    <property type="entry name" value="PHOSPHODIESTERASE MJ0936"/>
    <property type="match status" value="1"/>
</dbReference>
<dbReference type="InterPro" id="IPR000979">
    <property type="entry name" value="Phosphodiesterase_MJ0936/Vps29"/>
</dbReference>
<dbReference type="AlphaFoldDB" id="A0A1Y6K4T8"/>
<reference evidence="5" key="1">
    <citation type="submission" date="2017-05" db="EMBL/GenBank/DDBJ databases">
        <authorList>
            <person name="Kirkegaard R."/>
            <person name="Mcilroy J S."/>
        </authorList>
    </citation>
    <scope>NUCLEOTIDE SEQUENCE [LARGE SCALE GENOMIC DNA]</scope>
</reference>
<name>A0A1Y6K4T8_9CHLR</name>
<dbReference type="GO" id="GO:0016787">
    <property type="term" value="F:hydrolase activity"/>
    <property type="evidence" value="ECO:0007669"/>
    <property type="project" value="UniProtKB-UniRule"/>
</dbReference>
<evidence type="ECO:0000259" key="3">
    <source>
        <dbReference type="Pfam" id="PF12850"/>
    </source>
</evidence>